<keyword evidence="2" id="KW-0732">Signal</keyword>
<organism evidence="3 4">
    <name type="scientific">Blyttiomyces helicus</name>
    <dbReference type="NCBI Taxonomy" id="388810"/>
    <lineage>
        <taxon>Eukaryota</taxon>
        <taxon>Fungi</taxon>
        <taxon>Fungi incertae sedis</taxon>
        <taxon>Chytridiomycota</taxon>
        <taxon>Chytridiomycota incertae sedis</taxon>
        <taxon>Chytridiomycetes</taxon>
        <taxon>Chytridiomycetes incertae sedis</taxon>
        <taxon>Blyttiomyces</taxon>
    </lineage>
</organism>
<name>A0A4V1IQR3_9FUNG</name>
<dbReference type="Proteomes" id="UP000269721">
    <property type="component" value="Unassembled WGS sequence"/>
</dbReference>
<evidence type="ECO:0000313" key="4">
    <source>
        <dbReference type="Proteomes" id="UP000269721"/>
    </source>
</evidence>
<reference evidence="4" key="1">
    <citation type="journal article" date="2018" name="Nat. Microbiol.">
        <title>Leveraging single-cell genomics to expand the fungal tree of life.</title>
        <authorList>
            <person name="Ahrendt S.R."/>
            <person name="Quandt C.A."/>
            <person name="Ciobanu D."/>
            <person name="Clum A."/>
            <person name="Salamov A."/>
            <person name="Andreopoulos B."/>
            <person name="Cheng J.F."/>
            <person name="Woyke T."/>
            <person name="Pelin A."/>
            <person name="Henrissat B."/>
            <person name="Reynolds N.K."/>
            <person name="Benny G.L."/>
            <person name="Smith M.E."/>
            <person name="James T.Y."/>
            <person name="Grigoriev I.V."/>
        </authorList>
    </citation>
    <scope>NUCLEOTIDE SEQUENCE [LARGE SCALE GENOMIC DNA]</scope>
</reference>
<feature type="region of interest" description="Disordered" evidence="1">
    <location>
        <begin position="110"/>
        <end position="147"/>
    </location>
</feature>
<accession>A0A4V1IQR3</accession>
<sequence>MADSFCVRALLLCLDVLFRGLLLRSSVAGHSNVADGPGLSKSMEPCSGCPLSLEGQLVLLPETEDEDAMRNGKQQEWSLFKCEKQEKGNPSLPRKGARGIVLLPELVKEEKAKGKENEQEMNQEMRRVRRKERRVLLPDSENEESNG</sequence>
<evidence type="ECO:0000313" key="3">
    <source>
        <dbReference type="EMBL" id="RKO87457.1"/>
    </source>
</evidence>
<feature type="signal peptide" evidence="2">
    <location>
        <begin position="1"/>
        <end position="28"/>
    </location>
</feature>
<dbReference type="EMBL" id="KZ997406">
    <property type="protein sequence ID" value="RKO87457.1"/>
    <property type="molecule type" value="Genomic_DNA"/>
</dbReference>
<keyword evidence="4" id="KW-1185">Reference proteome</keyword>
<proteinExistence type="predicted"/>
<gene>
    <name evidence="3" type="ORF">BDK51DRAFT_32618</name>
</gene>
<protein>
    <submittedName>
        <fullName evidence="3">Uncharacterized protein</fullName>
    </submittedName>
</protein>
<evidence type="ECO:0000256" key="2">
    <source>
        <dbReference type="SAM" id="SignalP"/>
    </source>
</evidence>
<dbReference type="AlphaFoldDB" id="A0A4V1IQR3"/>
<feature type="chain" id="PRO_5020468135" evidence="2">
    <location>
        <begin position="29"/>
        <end position="147"/>
    </location>
</feature>
<feature type="compositionally biased region" description="Basic and acidic residues" evidence="1">
    <location>
        <begin position="110"/>
        <end position="126"/>
    </location>
</feature>
<evidence type="ECO:0000256" key="1">
    <source>
        <dbReference type="SAM" id="MobiDB-lite"/>
    </source>
</evidence>